<evidence type="ECO:0000256" key="1">
    <source>
        <dbReference type="SAM" id="MobiDB-lite"/>
    </source>
</evidence>
<keyword evidence="3" id="KW-1185">Reference proteome</keyword>
<protein>
    <submittedName>
        <fullName evidence="2">Uncharacterized protein</fullName>
    </submittedName>
</protein>
<feature type="region of interest" description="Disordered" evidence="1">
    <location>
        <begin position="12"/>
        <end position="53"/>
    </location>
</feature>
<name>A0AAW1LK73_POPJA</name>
<dbReference type="AlphaFoldDB" id="A0AAW1LK73"/>
<accession>A0AAW1LK73</accession>
<feature type="compositionally biased region" description="Polar residues" evidence="1">
    <location>
        <begin position="41"/>
        <end position="51"/>
    </location>
</feature>
<sequence>MVRNYERRRITHQNLEDLPVPQNKAPSGRAIKKQRRKNRNLDTTSSESSITPMYEESDNDVDFLSEDVFVAVATEKLEDFELHAWLLVKYCTKKTIKYYAGRITEMYKDICKCVVKFLHFNNLSKKFFWPETADVDTITYL</sequence>
<dbReference type="EMBL" id="JASPKY010000111">
    <property type="protein sequence ID" value="KAK9736581.1"/>
    <property type="molecule type" value="Genomic_DNA"/>
</dbReference>
<reference evidence="2 3" key="1">
    <citation type="journal article" date="2024" name="BMC Genomics">
        <title>De novo assembly and annotation of Popillia japonica's genome with initial clues to its potential as an invasive pest.</title>
        <authorList>
            <person name="Cucini C."/>
            <person name="Boschi S."/>
            <person name="Funari R."/>
            <person name="Cardaioli E."/>
            <person name="Iannotti N."/>
            <person name="Marturano G."/>
            <person name="Paoli F."/>
            <person name="Bruttini M."/>
            <person name="Carapelli A."/>
            <person name="Frati F."/>
            <person name="Nardi F."/>
        </authorList>
    </citation>
    <scope>NUCLEOTIDE SEQUENCE [LARGE SCALE GENOMIC DNA]</scope>
    <source>
        <strain evidence="2">DMR45628</strain>
    </source>
</reference>
<gene>
    <name evidence="2" type="ORF">QE152_g11402</name>
</gene>
<evidence type="ECO:0000313" key="2">
    <source>
        <dbReference type="EMBL" id="KAK9736581.1"/>
    </source>
</evidence>
<evidence type="ECO:0000313" key="3">
    <source>
        <dbReference type="Proteomes" id="UP001458880"/>
    </source>
</evidence>
<proteinExistence type="predicted"/>
<organism evidence="2 3">
    <name type="scientific">Popillia japonica</name>
    <name type="common">Japanese beetle</name>
    <dbReference type="NCBI Taxonomy" id="7064"/>
    <lineage>
        <taxon>Eukaryota</taxon>
        <taxon>Metazoa</taxon>
        <taxon>Ecdysozoa</taxon>
        <taxon>Arthropoda</taxon>
        <taxon>Hexapoda</taxon>
        <taxon>Insecta</taxon>
        <taxon>Pterygota</taxon>
        <taxon>Neoptera</taxon>
        <taxon>Endopterygota</taxon>
        <taxon>Coleoptera</taxon>
        <taxon>Polyphaga</taxon>
        <taxon>Scarabaeiformia</taxon>
        <taxon>Scarabaeidae</taxon>
        <taxon>Rutelinae</taxon>
        <taxon>Popillia</taxon>
    </lineage>
</organism>
<dbReference type="Proteomes" id="UP001458880">
    <property type="component" value="Unassembled WGS sequence"/>
</dbReference>
<comment type="caution">
    <text evidence="2">The sequence shown here is derived from an EMBL/GenBank/DDBJ whole genome shotgun (WGS) entry which is preliminary data.</text>
</comment>